<sequence>MPSTILDPTGGSSPAAPDDGRPAPRSTAVRLRGARIGLLENTKHNAALLLQELGALLTAEHHVAALVPYTKRNFAVPVPDGLLHELADGCDAVITGVGDCGSCSGSAVADGILLERHGVPTAVICSDAFTASADAMAELTGDGDFPYLTTSHPVASLTPGQVRERARQLLPAIVARLTCAAPGAATAAQGAIGPGACDGTTSTAAHTAVTGGAR</sequence>
<evidence type="ECO:0000259" key="2">
    <source>
        <dbReference type="Pfam" id="PF24696"/>
    </source>
</evidence>
<evidence type="ECO:0000313" key="3">
    <source>
        <dbReference type="EMBL" id="GHF11417.1"/>
    </source>
</evidence>
<dbReference type="InterPro" id="IPR057767">
    <property type="entry name" value="UGSC-like_dom"/>
</dbReference>
<dbReference type="EMBL" id="BNBC01000060">
    <property type="protein sequence ID" value="GHF11417.1"/>
    <property type="molecule type" value="Genomic_DNA"/>
</dbReference>
<comment type="caution">
    <text evidence="3">The sequence shown here is derived from an EMBL/GenBank/DDBJ whole genome shotgun (WGS) entry which is preliminary data.</text>
</comment>
<name>A0A919AJE8_9ACTN</name>
<feature type="domain" description="UGSC-like" evidence="2">
    <location>
        <begin position="4"/>
        <end position="178"/>
    </location>
</feature>
<dbReference type="NCBIfam" id="NF041046">
    <property type="entry name" value="UGSC_fam"/>
    <property type="match status" value="1"/>
</dbReference>
<organism evidence="3 4">
    <name type="scientific">Streptomyces spiralis</name>
    <dbReference type="NCBI Taxonomy" id="66376"/>
    <lineage>
        <taxon>Bacteria</taxon>
        <taxon>Bacillati</taxon>
        <taxon>Actinomycetota</taxon>
        <taxon>Actinomycetes</taxon>
        <taxon>Kitasatosporales</taxon>
        <taxon>Streptomycetaceae</taxon>
        <taxon>Streptomyces</taxon>
    </lineage>
</organism>
<dbReference type="AlphaFoldDB" id="A0A919AJE8"/>
<reference evidence="3" key="2">
    <citation type="submission" date="2020-09" db="EMBL/GenBank/DDBJ databases">
        <authorList>
            <person name="Sun Q."/>
            <person name="Ohkuma M."/>
        </authorList>
    </citation>
    <scope>NUCLEOTIDE SEQUENCE</scope>
    <source>
        <strain evidence="3">JCM 3302</strain>
    </source>
</reference>
<evidence type="ECO:0000256" key="1">
    <source>
        <dbReference type="SAM" id="MobiDB-lite"/>
    </source>
</evidence>
<accession>A0A919AJE8</accession>
<feature type="region of interest" description="Disordered" evidence="1">
    <location>
        <begin position="1"/>
        <end position="25"/>
    </location>
</feature>
<dbReference type="InterPro" id="IPR049831">
    <property type="entry name" value="UGSC_seleno"/>
</dbReference>
<evidence type="ECO:0000313" key="4">
    <source>
        <dbReference type="Proteomes" id="UP000641386"/>
    </source>
</evidence>
<dbReference type="RefSeq" id="WP_189907595.1">
    <property type="nucleotide sequence ID" value="NZ_BNBC01000060.1"/>
</dbReference>
<keyword evidence="4" id="KW-1185">Reference proteome</keyword>
<proteinExistence type="predicted"/>
<dbReference type="Pfam" id="PF24696">
    <property type="entry name" value="UGSC"/>
    <property type="match status" value="1"/>
</dbReference>
<dbReference type="Proteomes" id="UP000641386">
    <property type="component" value="Unassembled WGS sequence"/>
</dbReference>
<reference evidence="3" key="1">
    <citation type="journal article" date="2014" name="Int. J. Syst. Evol. Microbiol.">
        <title>Complete genome sequence of Corynebacterium casei LMG S-19264T (=DSM 44701T), isolated from a smear-ripened cheese.</title>
        <authorList>
            <consortium name="US DOE Joint Genome Institute (JGI-PGF)"/>
            <person name="Walter F."/>
            <person name="Albersmeier A."/>
            <person name="Kalinowski J."/>
            <person name="Ruckert C."/>
        </authorList>
    </citation>
    <scope>NUCLEOTIDE SEQUENCE</scope>
    <source>
        <strain evidence="3">JCM 3302</strain>
    </source>
</reference>
<gene>
    <name evidence="3" type="ORF">GCM10014715_78860</name>
</gene>
<protein>
    <recommendedName>
        <fullName evidence="2">UGSC-like domain-containing protein</fullName>
    </recommendedName>
</protein>